<dbReference type="PANTHER" id="PTHR46203">
    <property type="entry name" value="PROBABLE PEPTIDE CHAIN RELEASE FACTOR C12ORF65"/>
    <property type="match status" value="1"/>
</dbReference>
<dbReference type="KEGG" id="pgab:PGSY75_0409700"/>
<feature type="chain" id="PRO_5007584508" evidence="6">
    <location>
        <begin position="20"/>
        <end position="195"/>
    </location>
</feature>
<dbReference type="SUPFAM" id="SSF75620">
    <property type="entry name" value="Release factor"/>
    <property type="match status" value="1"/>
</dbReference>
<organism evidence="8 9">
    <name type="scientific">Plasmodium gaboni</name>
    <dbReference type="NCBI Taxonomy" id="647221"/>
    <lineage>
        <taxon>Eukaryota</taxon>
        <taxon>Sar</taxon>
        <taxon>Alveolata</taxon>
        <taxon>Apicomplexa</taxon>
        <taxon>Aconoidasida</taxon>
        <taxon>Haemosporida</taxon>
        <taxon>Plasmodiidae</taxon>
        <taxon>Plasmodium</taxon>
        <taxon>Plasmodium (Laverania)</taxon>
    </lineage>
</organism>
<evidence type="ECO:0000256" key="5">
    <source>
        <dbReference type="SAM" id="Coils"/>
    </source>
</evidence>
<feature type="coiled-coil region" evidence="5">
    <location>
        <begin position="135"/>
        <end position="170"/>
    </location>
</feature>
<comment type="similarity">
    <text evidence="2">Belongs to the prokaryotic/mitochondrial release factor family.</text>
</comment>
<evidence type="ECO:0000256" key="6">
    <source>
        <dbReference type="SAM" id="SignalP"/>
    </source>
</evidence>
<evidence type="ECO:0000256" key="3">
    <source>
        <dbReference type="ARBA" id="ARBA00022946"/>
    </source>
</evidence>
<evidence type="ECO:0000259" key="7">
    <source>
        <dbReference type="Pfam" id="PF00472"/>
    </source>
</evidence>
<evidence type="ECO:0000256" key="1">
    <source>
        <dbReference type="ARBA" id="ARBA00004173"/>
    </source>
</evidence>
<evidence type="ECO:0000313" key="9">
    <source>
        <dbReference type="Proteomes" id="UP000076004"/>
    </source>
</evidence>
<dbReference type="VEuPathDB" id="PlasmoDB:PGSY75_0409700"/>
<dbReference type="VEuPathDB" id="PlasmoDB:PGABG01_0407800"/>
<evidence type="ECO:0000256" key="2">
    <source>
        <dbReference type="ARBA" id="ARBA00010835"/>
    </source>
</evidence>
<sequence length="195" mass="23414">MMFFLLTLLFLYYNNLIYVDTINTSINIQKYANFIIPTFNNKRTTVVVERKAYLNTLSKNNFEVIQKKLEDIGIYPSHLEEMFVKGTGSGGQKVNKTNNCVIIKYKNNQNNNIIIKCHKYRCLQNNRIYARELLYKKITSLKEKAQREIIHKEEKEKRKVLQLSEKEKNESINFKKRRSEIKKDRQKRIKYDDIY</sequence>
<dbReference type="GO" id="GO:0005739">
    <property type="term" value="C:mitochondrion"/>
    <property type="evidence" value="ECO:0007669"/>
    <property type="project" value="UniProtKB-SubCell"/>
</dbReference>
<dbReference type="InterPro" id="IPR000352">
    <property type="entry name" value="Pep_chain_release_fac_I"/>
</dbReference>
<evidence type="ECO:0000313" key="8">
    <source>
        <dbReference type="EMBL" id="KYO02805.1"/>
    </source>
</evidence>
<dbReference type="Proteomes" id="UP000076004">
    <property type="component" value="Unassembled WGS sequence"/>
</dbReference>
<dbReference type="AlphaFoldDB" id="A0A151LUE2"/>
<proteinExistence type="inferred from homology"/>
<name>A0A151LUE2_9APIC</name>
<feature type="domain" description="Prokaryotic-type class I peptide chain release factors" evidence="7">
    <location>
        <begin position="71"/>
        <end position="185"/>
    </location>
</feature>
<protein>
    <submittedName>
        <fullName evidence="8">Putative peptide chain release factor 2</fullName>
    </submittedName>
</protein>
<dbReference type="GO" id="GO:0003747">
    <property type="term" value="F:translation release factor activity"/>
    <property type="evidence" value="ECO:0007669"/>
    <property type="project" value="InterPro"/>
</dbReference>
<comment type="subcellular location">
    <subcellularLocation>
        <location evidence="1">Mitochondrion</location>
    </subcellularLocation>
</comment>
<keyword evidence="5" id="KW-0175">Coiled coil</keyword>
<evidence type="ECO:0000256" key="4">
    <source>
        <dbReference type="ARBA" id="ARBA00023128"/>
    </source>
</evidence>
<dbReference type="InterPro" id="IPR052405">
    <property type="entry name" value="Mito_Transl_Release_Factor"/>
</dbReference>
<accession>A0A151LUE2</accession>
<feature type="signal peptide" evidence="6">
    <location>
        <begin position="1"/>
        <end position="19"/>
    </location>
</feature>
<dbReference type="InterPro" id="IPR045853">
    <property type="entry name" value="Pep_chain_release_fac_I_sf"/>
</dbReference>
<dbReference type="Pfam" id="PF00472">
    <property type="entry name" value="RF-1"/>
    <property type="match status" value="1"/>
</dbReference>
<dbReference type="GeneID" id="29774778"/>
<reference evidence="8 9" key="1">
    <citation type="journal article" date="2016" name="Nat. Commun.">
        <title>Genomes of cryptic chimpanzee Plasmodium species reveal key evolutionary events leading to human malaria.</title>
        <authorList>
            <person name="Sundararaman S.A."/>
            <person name="Plenderleith L.J."/>
            <person name="Liu W."/>
            <person name="Loy D.E."/>
            <person name="Learn G.H."/>
            <person name="Li Y."/>
            <person name="Shaw K.S."/>
            <person name="Ayouba A."/>
            <person name="Peeters M."/>
            <person name="Speede S."/>
            <person name="Shaw G.M."/>
            <person name="Bushman F.D."/>
            <person name="Brisson D."/>
            <person name="Rayner J.C."/>
            <person name="Sharp P.M."/>
            <person name="Hahn B.H."/>
        </authorList>
    </citation>
    <scope>NUCLEOTIDE SEQUENCE [LARGE SCALE GENOMIC DNA]</scope>
    <source>
        <strain evidence="8 9">SY75</strain>
    </source>
</reference>
<comment type="caution">
    <text evidence="8">The sequence shown here is derived from an EMBL/GenBank/DDBJ whole genome shotgun (WGS) entry which is preliminary data.</text>
</comment>
<dbReference type="RefSeq" id="XP_018643325.1">
    <property type="nucleotide sequence ID" value="XM_018784163.1"/>
</dbReference>
<dbReference type="Gene3D" id="3.30.160.20">
    <property type="match status" value="1"/>
</dbReference>
<keyword evidence="3" id="KW-0809">Transit peptide</keyword>
<dbReference type="PANTHER" id="PTHR46203:SF1">
    <property type="entry name" value="MITOCHONDRIAL TRANSLATION RELEASE FACTOR IN RESCUE"/>
    <property type="match status" value="1"/>
</dbReference>
<keyword evidence="4" id="KW-0496">Mitochondrion</keyword>
<keyword evidence="6" id="KW-0732">Signal</keyword>
<gene>
    <name evidence="8" type="ORF">PGSY75_0409700</name>
</gene>
<dbReference type="EMBL" id="LVLB01000005">
    <property type="protein sequence ID" value="KYO02805.1"/>
    <property type="molecule type" value="Genomic_DNA"/>
</dbReference>